<keyword evidence="6" id="KW-0472">Membrane</keyword>
<dbReference type="InterPro" id="IPR011009">
    <property type="entry name" value="Kinase-like_dom_sf"/>
</dbReference>
<feature type="domain" description="PPM-type phosphatase" evidence="8">
    <location>
        <begin position="14"/>
        <end position="243"/>
    </location>
</feature>
<keyword evidence="6" id="KW-1133">Transmembrane helix</keyword>
<dbReference type="PROSITE" id="PS51746">
    <property type="entry name" value="PPM_2"/>
    <property type="match status" value="1"/>
</dbReference>
<dbReference type="PROSITE" id="PS50011">
    <property type="entry name" value="PROTEIN_KINASE_DOM"/>
    <property type="match status" value="1"/>
</dbReference>
<name>A0A9X2AYU7_9VIBR</name>
<dbReference type="InterPro" id="IPR008271">
    <property type="entry name" value="Ser/Thr_kinase_AS"/>
</dbReference>
<sequence>MDSIYTANNKLSVSYGGYSSAGTKEINQDAFLVYSPTSNKEKENKGIAACIADGVSCSAQGQQASQTAVVQFINDYYSTPDSWGVKRSVSKVLTALNSWLYYQGSQQTMLHDQLICTFSCIVFKGTSAHIFHVGDSRVYLYRDDKLQLLTRDHQRKAYGSHHYLTRALGIDSRLDVDYLAIKLETNDLFLLTTDGIHDNLDPNDIAASLSKRENSFEAVGQDLAQKALSAQSKDNLSSLLLCVDHLELRSHNDYLSLLNNQNIPPALNIGNKIDQFEVLDVIHNGTRSHVYKVIDKANNSIKVLKTLSESLSEDPDAINNFLRERWVASQLNHPQLMKYYPQNDKSKFIYNIYEFSDGYTLRQWIRDHRNPPLNAVREIITSIVKAVRVLQRLNIVHCDLKPDNIILQHDGSIKIIDYGAAFSLDKDCIFNGRVNVPLGEANYLAPEAILKSDYSHQTDLYAIAVITYEMLTGELPYQSIDSQSLTRARHHKWHYTPLPTHREDIPLWFDAAIRRACTTDKKSRYSVFSEFLIDIAKPNQQLISTYTETGLINTNPILFWKLSTLLISMCAVIELLLLIQRQ</sequence>
<dbReference type="Gene3D" id="3.60.40.10">
    <property type="entry name" value="PPM-type phosphatase domain"/>
    <property type="match status" value="1"/>
</dbReference>
<keyword evidence="2" id="KW-0808">Transferase</keyword>
<feature type="transmembrane region" description="Helical" evidence="6">
    <location>
        <begin position="558"/>
        <end position="579"/>
    </location>
</feature>
<dbReference type="SUPFAM" id="SSF56112">
    <property type="entry name" value="Protein kinase-like (PK-like)"/>
    <property type="match status" value="1"/>
</dbReference>
<evidence type="ECO:0000256" key="5">
    <source>
        <dbReference type="ARBA" id="ARBA00022840"/>
    </source>
</evidence>
<evidence type="ECO:0000256" key="1">
    <source>
        <dbReference type="ARBA" id="ARBA00022527"/>
    </source>
</evidence>
<dbReference type="Gene3D" id="3.30.200.20">
    <property type="entry name" value="Phosphorylase Kinase, domain 1"/>
    <property type="match status" value="1"/>
</dbReference>
<dbReference type="InterPro" id="IPR000719">
    <property type="entry name" value="Prot_kinase_dom"/>
</dbReference>
<dbReference type="GO" id="GO:0005524">
    <property type="term" value="F:ATP binding"/>
    <property type="evidence" value="ECO:0007669"/>
    <property type="project" value="UniProtKB-KW"/>
</dbReference>
<dbReference type="InterPro" id="IPR001932">
    <property type="entry name" value="PPM-type_phosphatase-like_dom"/>
</dbReference>
<organism evidence="9 10">
    <name type="scientific">Vibrio gelatinilyticus</name>
    <dbReference type="NCBI Taxonomy" id="2893468"/>
    <lineage>
        <taxon>Bacteria</taxon>
        <taxon>Pseudomonadati</taxon>
        <taxon>Pseudomonadota</taxon>
        <taxon>Gammaproteobacteria</taxon>
        <taxon>Vibrionales</taxon>
        <taxon>Vibrionaceae</taxon>
        <taxon>Vibrio</taxon>
    </lineage>
</organism>
<dbReference type="SMART" id="SM00332">
    <property type="entry name" value="PP2Cc"/>
    <property type="match status" value="1"/>
</dbReference>
<keyword evidence="10" id="KW-1185">Reference proteome</keyword>
<evidence type="ECO:0000313" key="10">
    <source>
        <dbReference type="Proteomes" id="UP001139488"/>
    </source>
</evidence>
<protein>
    <submittedName>
        <fullName evidence="9">Bifunctional protein-serine/threonine kinase/phosphatase</fullName>
    </submittedName>
</protein>
<feature type="domain" description="Protein kinase" evidence="7">
    <location>
        <begin position="276"/>
        <end position="543"/>
    </location>
</feature>
<evidence type="ECO:0000256" key="6">
    <source>
        <dbReference type="SAM" id="Phobius"/>
    </source>
</evidence>
<dbReference type="SMART" id="SM00220">
    <property type="entry name" value="S_TKc"/>
    <property type="match status" value="1"/>
</dbReference>
<accession>A0A9X2AYU7</accession>
<dbReference type="PANTHER" id="PTHR24351">
    <property type="entry name" value="RIBOSOMAL PROTEIN S6 KINASE"/>
    <property type="match status" value="1"/>
</dbReference>
<dbReference type="SMART" id="SM00331">
    <property type="entry name" value="PP2C_SIG"/>
    <property type="match status" value="1"/>
</dbReference>
<keyword evidence="4 9" id="KW-0418">Kinase</keyword>
<reference evidence="9" key="1">
    <citation type="submission" date="2021-11" db="EMBL/GenBank/DDBJ databases">
        <title>Vibrio ZSDE26 sp. nov. and Vibrio ZSDZ34 sp. nov., isolated from coastal seawater in Qingdao.</title>
        <authorList>
            <person name="Zhang P."/>
        </authorList>
    </citation>
    <scope>NUCLEOTIDE SEQUENCE</scope>
    <source>
        <strain evidence="9">ZSDZ34</strain>
    </source>
</reference>
<evidence type="ECO:0000256" key="3">
    <source>
        <dbReference type="ARBA" id="ARBA00022741"/>
    </source>
</evidence>
<keyword evidence="6" id="KW-0812">Transmembrane</keyword>
<dbReference type="SUPFAM" id="SSF81606">
    <property type="entry name" value="PP2C-like"/>
    <property type="match status" value="1"/>
</dbReference>
<dbReference type="Pfam" id="PF13672">
    <property type="entry name" value="PP2C_2"/>
    <property type="match status" value="1"/>
</dbReference>
<evidence type="ECO:0000256" key="4">
    <source>
        <dbReference type="ARBA" id="ARBA00022777"/>
    </source>
</evidence>
<keyword evidence="5" id="KW-0067">ATP-binding</keyword>
<evidence type="ECO:0000256" key="2">
    <source>
        <dbReference type="ARBA" id="ARBA00022679"/>
    </source>
</evidence>
<dbReference type="Proteomes" id="UP001139488">
    <property type="component" value="Unassembled WGS sequence"/>
</dbReference>
<keyword evidence="3" id="KW-0547">Nucleotide-binding</keyword>
<dbReference type="CDD" id="cd00143">
    <property type="entry name" value="PP2Cc"/>
    <property type="match status" value="1"/>
</dbReference>
<dbReference type="EMBL" id="JAJNNZ010000006">
    <property type="protein sequence ID" value="MCJ2377097.1"/>
    <property type="molecule type" value="Genomic_DNA"/>
</dbReference>
<dbReference type="GO" id="GO:0004674">
    <property type="term" value="F:protein serine/threonine kinase activity"/>
    <property type="evidence" value="ECO:0007669"/>
    <property type="project" value="UniProtKB-KW"/>
</dbReference>
<comment type="caution">
    <text evidence="9">The sequence shown here is derived from an EMBL/GenBank/DDBJ whole genome shotgun (WGS) entry which is preliminary data.</text>
</comment>
<dbReference type="Gene3D" id="1.10.510.10">
    <property type="entry name" value="Transferase(Phosphotransferase) domain 1"/>
    <property type="match status" value="1"/>
</dbReference>
<dbReference type="RefSeq" id="WP_244357035.1">
    <property type="nucleotide sequence ID" value="NZ_JAJNNZ010000006.1"/>
</dbReference>
<keyword evidence="1" id="KW-0723">Serine/threonine-protein kinase</keyword>
<dbReference type="Pfam" id="PF00069">
    <property type="entry name" value="Pkinase"/>
    <property type="match status" value="1"/>
</dbReference>
<dbReference type="InterPro" id="IPR036457">
    <property type="entry name" value="PPM-type-like_dom_sf"/>
</dbReference>
<gene>
    <name evidence="9" type="ORF">LNL84_09680</name>
</gene>
<evidence type="ECO:0000259" key="7">
    <source>
        <dbReference type="PROSITE" id="PS50011"/>
    </source>
</evidence>
<dbReference type="CDD" id="cd14014">
    <property type="entry name" value="STKc_PknB_like"/>
    <property type="match status" value="1"/>
</dbReference>
<evidence type="ECO:0000259" key="8">
    <source>
        <dbReference type="PROSITE" id="PS51746"/>
    </source>
</evidence>
<evidence type="ECO:0000313" key="9">
    <source>
        <dbReference type="EMBL" id="MCJ2377097.1"/>
    </source>
</evidence>
<proteinExistence type="predicted"/>
<dbReference type="PROSITE" id="PS00108">
    <property type="entry name" value="PROTEIN_KINASE_ST"/>
    <property type="match status" value="1"/>
</dbReference>
<dbReference type="AlphaFoldDB" id="A0A9X2AYU7"/>